<dbReference type="Pfam" id="PF23467">
    <property type="entry name" value="WWE_5"/>
    <property type="match status" value="1"/>
</dbReference>
<organism evidence="2 3">
    <name type="scientific">Ceratopteris richardii</name>
    <name type="common">Triangle waterfern</name>
    <dbReference type="NCBI Taxonomy" id="49495"/>
    <lineage>
        <taxon>Eukaryota</taxon>
        <taxon>Viridiplantae</taxon>
        <taxon>Streptophyta</taxon>
        <taxon>Embryophyta</taxon>
        <taxon>Tracheophyta</taxon>
        <taxon>Polypodiopsida</taxon>
        <taxon>Polypodiidae</taxon>
        <taxon>Polypodiales</taxon>
        <taxon>Pteridineae</taxon>
        <taxon>Pteridaceae</taxon>
        <taxon>Parkerioideae</taxon>
        <taxon>Ceratopteris</taxon>
    </lineage>
</organism>
<protein>
    <recommendedName>
        <fullName evidence="1">WWE domain-containing protein</fullName>
    </recommendedName>
</protein>
<sequence>MELDALHSTDCRKRKMESESQEWPCKQHMYGSRSPTPHFVDDKCRPLHFLFMNNGRWKVYTKEVNAAICRFFAANKKSCTFYMSKQLHAVHFLHMMELNLQTGYVRSVAWIDNSGNFVTPARSLEGHSRLWHSLLMKRSQRPLPESKEIDSLAS</sequence>
<comment type="caution">
    <text evidence="2">The sequence shown here is derived from an EMBL/GenBank/DDBJ whole genome shotgun (WGS) entry which is preliminary data.</text>
</comment>
<dbReference type="OrthoDB" id="6133115at2759"/>
<name>A0A8T2V3H0_CERRI</name>
<reference evidence="2" key="1">
    <citation type="submission" date="2021-08" db="EMBL/GenBank/DDBJ databases">
        <title>WGS assembly of Ceratopteris richardii.</title>
        <authorList>
            <person name="Marchant D.B."/>
            <person name="Chen G."/>
            <person name="Jenkins J."/>
            <person name="Shu S."/>
            <person name="Leebens-Mack J."/>
            <person name="Grimwood J."/>
            <person name="Schmutz J."/>
            <person name="Soltis P."/>
            <person name="Soltis D."/>
            <person name="Chen Z.-H."/>
        </authorList>
    </citation>
    <scope>NUCLEOTIDE SEQUENCE</scope>
    <source>
        <strain evidence="2">Whitten #5841</strain>
        <tissue evidence="2">Leaf</tissue>
    </source>
</reference>
<evidence type="ECO:0000313" key="3">
    <source>
        <dbReference type="Proteomes" id="UP000825935"/>
    </source>
</evidence>
<dbReference type="InterPro" id="IPR057823">
    <property type="entry name" value="WWE_RCD1"/>
</dbReference>
<dbReference type="SUPFAM" id="SSF117839">
    <property type="entry name" value="WWE domain"/>
    <property type="match status" value="1"/>
</dbReference>
<accession>A0A8T2V3H0</accession>
<dbReference type="InterPro" id="IPR037197">
    <property type="entry name" value="WWE_dom_sf"/>
</dbReference>
<evidence type="ECO:0000259" key="1">
    <source>
        <dbReference type="PROSITE" id="PS50918"/>
    </source>
</evidence>
<dbReference type="PROSITE" id="PS50918">
    <property type="entry name" value="WWE"/>
    <property type="match status" value="1"/>
</dbReference>
<proteinExistence type="predicted"/>
<dbReference type="InterPro" id="IPR004170">
    <property type="entry name" value="WWE_dom"/>
</dbReference>
<evidence type="ECO:0000313" key="2">
    <source>
        <dbReference type="EMBL" id="KAH7438759.1"/>
    </source>
</evidence>
<dbReference type="AlphaFoldDB" id="A0A8T2V3H0"/>
<dbReference type="Proteomes" id="UP000825935">
    <property type="component" value="Chromosome 4"/>
</dbReference>
<feature type="domain" description="WWE" evidence="1">
    <location>
        <begin position="32"/>
        <end position="110"/>
    </location>
</feature>
<dbReference type="Gene3D" id="3.30.720.50">
    <property type="match status" value="1"/>
</dbReference>
<keyword evidence="3" id="KW-1185">Reference proteome</keyword>
<gene>
    <name evidence="2" type="ORF">KP509_04G030300</name>
</gene>
<dbReference type="EMBL" id="CM035409">
    <property type="protein sequence ID" value="KAH7438759.1"/>
    <property type="molecule type" value="Genomic_DNA"/>
</dbReference>